<evidence type="ECO:0000256" key="4">
    <source>
        <dbReference type="PROSITE-ProRule" id="PRU00134"/>
    </source>
</evidence>
<dbReference type="Gene3D" id="1.10.220.160">
    <property type="match status" value="1"/>
</dbReference>
<dbReference type="InterPro" id="IPR001214">
    <property type="entry name" value="SET_dom"/>
</dbReference>
<dbReference type="Pfam" id="PF00856">
    <property type="entry name" value="SET"/>
    <property type="match status" value="1"/>
</dbReference>
<feature type="domain" description="MYND-type" evidence="6">
    <location>
        <begin position="131"/>
        <end position="188"/>
    </location>
</feature>
<dbReference type="InterPro" id="IPR002893">
    <property type="entry name" value="Znf_MYND"/>
</dbReference>
<dbReference type="Proteomes" id="UP000007115">
    <property type="component" value="Unassembled WGS sequence"/>
</dbReference>
<dbReference type="Gene3D" id="2.170.270.10">
    <property type="entry name" value="SET domain"/>
    <property type="match status" value="1"/>
</dbReference>
<protein>
    <submittedName>
        <fullName evidence="7">Uncharacterized protein</fullName>
    </submittedName>
</protein>
<dbReference type="HOGENOM" id="CLU_041700_0_0_1"/>
<dbReference type="PANTHER" id="PTHR12197">
    <property type="entry name" value="HISTONE-LYSINE N-METHYLTRANSFERASE SMYD"/>
    <property type="match status" value="1"/>
</dbReference>
<keyword evidence="2 4" id="KW-0863">Zinc-finger</keyword>
<dbReference type="AlphaFoldDB" id="G9NDG2"/>
<feature type="domain" description="SET" evidence="5">
    <location>
        <begin position="86"/>
        <end position="334"/>
    </location>
</feature>
<dbReference type="PANTHER" id="PTHR12197:SF251">
    <property type="entry name" value="EG:BACR7C10.4 PROTEIN"/>
    <property type="match status" value="1"/>
</dbReference>
<sequence length="583" mass="65891">MENKEKSTMMKDILVQRCACPNHSKVYTQPSPMMNAIEQAFSAGLNTMDPDQVNASLDSQKRWPIHKDKELCSYILSTIKAAEGSLSIQESTIPNAGSGMFTTRDVEEGELIFTSVPLVTCAEVGPGMEACDFCFQQRRRVFHPVEDRFLQPGEVLPPLHICNGCRLYQYCSQSCSQRAWDTGHLYECGLLAGASADVETRTLYRLLILMRKKVLLPQQVKALARLENEVANFEKRTKKSWPRVLNLAREAKERTKSELSIGEVLMLYGIVRCNSLPVDQTFRNAPLGIALDMGGALLNHCCDPNVVIVFNSTQVQVRALRKIKDGEELLHCYRDIAYDFTFRNPRITARYQFNCQCDRCKMESDNHFKQAKSNENVIPLILSTQASLFDIIDESKKQAFATPSTFDIKLQMGKVNKLLKTGYAGGAWPNDLEPLPTVLKALAALCERQGDLVNSIKIRVRALAFTKWRKGLPWSEDLIDFVLCLSTFTMFPNHPSLRDPSLPKRKDFQDIFIGHLHALHGMLVNFYGPQGRTTGIVHDFLLTEKANYNGPVPSTRAFRRRFKAAQENILKWAGVDEGLWTVE</sequence>
<proteinExistence type="predicted"/>
<dbReference type="PROSITE" id="PS50865">
    <property type="entry name" value="ZF_MYND_2"/>
    <property type="match status" value="1"/>
</dbReference>
<dbReference type="eggNOG" id="KOG2084">
    <property type="taxonomic scope" value="Eukaryota"/>
</dbReference>
<name>G9NDG2_HYPVG</name>
<accession>G9NDG2</accession>
<dbReference type="InterPro" id="IPR046341">
    <property type="entry name" value="SET_dom_sf"/>
</dbReference>
<dbReference type="OMA" id="CYRDIAY"/>
<evidence type="ECO:0000256" key="3">
    <source>
        <dbReference type="ARBA" id="ARBA00022833"/>
    </source>
</evidence>
<dbReference type="SMART" id="SM00317">
    <property type="entry name" value="SET"/>
    <property type="match status" value="1"/>
</dbReference>
<keyword evidence="3" id="KW-0862">Zinc</keyword>
<dbReference type="GeneID" id="25792203"/>
<evidence type="ECO:0000259" key="6">
    <source>
        <dbReference type="PROSITE" id="PS50865"/>
    </source>
</evidence>
<keyword evidence="1" id="KW-0479">Metal-binding</keyword>
<gene>
    <name evidence="7" type="ORF">TRIVIDRAFT_228756</name>
</gene>
<organism evidence="7 8">
    <name type="scientific">Hypocrea virens (strain Gv29-8 / FGSC 10586)</name>
    <name type="common">Gliocladium virens</name>
    <name type="synonym">Trichoderma virens</name>
    <dbReference type="NCBI Taxonomy" id="413071"/>
    <lineage>
        <taxon>Eukaryota</taxon>
        <taxon>Fungi</taxon>
        <taxon>Dikarya</taxon>
        <taxon>Ascomycota</taxon>
        <taxon>Pezizomycotina</taxon>
        <taxon>Sordariomycetes</taxon>
        <taxon>Hypocreomycetidae</taxon>
        <taxon>Hypocreales</taxon>
        <taxon>Hypocreaceae</taxon>
        <taxon>Trichoderma</taxon>
    </lineage>
</organism>
<reference evidence="7 8" key="1">
    <citation type="journal article" date="2011" name="Genome Biol.">
        <title>Comparative genome sequence analysis underscores mycoparasitism as the ancestral life style of Trichoderma.</title>
        <authorList>
            <person name="Kubicek C.P."/>
            <person name="Herrera-Estrella A."/>
            <person name="Seidl-Seiboth V."/>
            <person name="Martinez D.A."/>
            <person name="Druzhinina I.S."/>
            <person name="Thon M."/>
            <person name="Zeilinger S."/>
            <person name="Casas-Flores S."/>
            <person name="Horwitz B.A."/>
            <person name="Mukherjee P.K."/>
            <person name="Mukherjee M."/>
            <person name="Kredics L."/>
            <person name="Alcaraz L.D."/>
            <person name="Aerts A."/>
            <person name="Antal Z."/>
            <person name="Atanasova L."/>
            <person name="Cervantes-Badillo M.G."/>
            <person name="Challacombe J."/>
            <person name="Chertkov O."/>
            <person name="McCluskey K."/>
            <person name="Coulpier F."/>
            <person name="Deshpande N."/>
            <person name="von Doehren H."/>
            <person name="Ebbole D.J."/>
            <person name="Esquivel-Naranjo E.U."/>
            <person name="Fekete E."/>
            <person name="Flipphi M."/>
            <person name="Glaser F."/>
            <person name="Gomez-Rodriguez E.Y."/>
            <person name="Gruber S."/>
            <person name="Han C."/>
            <person name="Henrissat B."/>
            <person name="Hermosa R."/>
            <person name="Hernandez-Onate M."/>
            <person name="Karaffa L."/>
            <person name="Kosti I."/>
            <person name="Le Crom S."/>
            <person name="Lindquist E."/>
            <person name="Lucas S."/>
            <person name="Luebeck M."/>
            <person name="Luebeck P.S."/>
            <person name="Margeot A."/>
            <person name="Metz B."/>
            <person name="Misra M."/>
            <person name="Nevalainen H."/>
            <person name="Omann M."/>
            <person name="Packer N."/>
            <person name="Perrone G."/>
            <person name="Uresti-Rivera E.E."/>
            <person name="Salamov A."/>
            <person name="Schmoll M."/>
            <person name="Seiboth B."/>
            <person name="Shapiro H."/>
            <person name="Sukno S."/>
            <person name="Tamayo-Ramos J.A."/>
            <person name="Tisch D."/>
            <person name="Wiest A."/>
            <person name="Wilkinson H.H."/>
            <person name="Zhang M."/>
            <person name="Coutinho P.M."/>
            <person name="Kenerley C.M."/>
            <person name="Monte E."/>
            <person name="Baker S.E."/>
            <person name="Grigoriev I.V."/>
        </authorList>
    </citation>
    <scope>NUCLEOTIDE SEQUENCE [LARGE SCALE GENOMIC DNA]</scope>
    <source>
        <strain evidence="8">Gv29-8 / FGSC 10586</strain>
    </source>
</reference>
<comment type="caution">
    <text evidence="7">The sequence shown here is derived from an EMBL/GenBank/DDBJ whole genome shotgun (WGS) entry which is preliminary data.</text>
</comment>
<dbReference type="RefSeq" id="XP_013949922.1">
    <property type="nucleotide sequence ID" value="XM_014094447.1"/>
</dbReference>
<dbReference type="SUPFAM" id="SSF82199">
    <property type="entry name" value="SET domain"/>
    <property type="match status" value="1"/>
</dbReference>
<evidence type="ECO:0000259" key="5">
    <source>
        <dbReference type="PROSITE" id="PS50280"/>
    </source>
</evidence>
<dbReference type="OrthoDB" id="1028014at2759"/>
<keyword evidence="8" id="KW-1185">Reference proteome</keyword>
<dbReference type="Gene3D" id="6.10.140.2220">
    <property type="match status" value="1"/>
</dbReference>
<evidence type="ECO:0000256" key="2">
    <source>
        <dbReference type="ARBA" id="ARBA00022771"/>
    </source>
</evidence>
<dbReference type="VEuPathDB" id="FungiDB:TRIVIDRAFT_228756"/>
<dbReference type="InParanoid" id="G9NDG2"/>
<dbReference type="PROSITE" id="PS50280">
    <property type="entry name" value="SET"/>
    <property type="match status" value="1"/>
</dbReference>
<dbReference type="STRING" id="413071.G9NDG2"/>
<evidence type="ECO:0000313" key="7">
    <source>
        <dbReference type="EMBL" id="EHK15729.1"/>
    </source>
</evidence>
<dbReference type="GO" id="GO:0008270">
    <property type="term" value="F:zinc ion binding"/>
    <property type="evidence" value="ECO:0007669"/>
    <property type="project" value="UniProtKB-KW"/>
</dbReference>
<dbReference type="InterPro" id="IPR050869">
    <property type="entry name" value="H3K4_H4K5_MeTrfase"/>
</dbReference>
<dbReference type="GO" id="GO:0005634">
    <property type="term" value="C:nucleus"/>
    <property type="evidence" value="ECO:0007669"/>
    <property type="project" value="TreeGrafter"/>
</dbReference>
<evidence type="ECO:0000313" key="8">
    <source>
        <dbReference type="Proteomes" id="UP000007115"/>
    </source>
</evidence>
<evidence type="ECO:0000256" key="1">
    <source>
        <dbReference type="ARBA" id="ARBA00022723"/>
    </source>
</evidence>
<dbReference type="EMBL" id="ABDF02000092">
    <property type="protein sequence ID" value="EHK15729.1"/>
    <property type="molecule type" value="Genomic_DNA"/>
</dbReference>